<feature type="domain" description="Thioredoxin" evidence="2">
    <location>
        <begin position="55"/>
        <end position="220"/>
    </location>
</feature>
<reference evidence="3" key="1">
    <citation type="journal article" date="2016" name="Front. Microbiol.">
        <title>Genome Sequence of the Piezophilic, Mesophilic Sulfate-Reducing Bacterium Desulfovibrio indicus J2T.</title>
        <authorList>
            <person name="Cao J."/>
            <person name="Maignien L."/>
            <person name="Shao Z."/>
            <person name="Alain K."/>
            <person name="Jebbar M."/>
        </authorList>
    </citation>
    <scope>NUCLEOTIDE SEQUENCE</scope>
    <source>
        <strain evidence="3">NBRC 103626</strain>
    </source>
</reference>
<dbReference type="Proteomes" id="UP001055108">
    <property type="component" value="Unassembled WGS sequence"/>
</dbReference>
<evidence type="ECO:0000256" key="1">
    <source>
        <dbReference type="SAM" id="SignalP"/>
    </source>
</evidence>
<gene>
    <name evidence="3" type="ORF">NBEOAGPD_2718</name>
</gene>
<dbReference type="Gene3D" id="3.40.30.10">
    <property type="entry name" value="Glutaredoxin"/>
    <property type="match status" value="1"/>
</dbReference>
<comment type="caution">
    <text evidence="3">The sequence shown here is derived from an EMBL/GenBank/DDBJ whole genome shotgun (WGS) entry which is preliminary data.</text>
</comment>
<feature type="chain" id="PRO_5041262755" description="Thioredoxin domain-containing protein" evidence="1">
    <location>
        <begin position="32"/>
        <end position="232"/>
    </location>
</feature>
<organism evidence="3 4">
    <name type="scientific">Methylobacterium gregans</name>
    <dbReference type="NCBI Taxonomy" id="374424"/>
    <lineage>
        <taxon>Bacteria</taxon>
        <taxon>Pseudomonadati</taxon>
        <taxon>Pseudomonadota</taxon>
        <taxon>Alphaproteobacteria</taxon>
        <taxon>Hyphomicrobiales</taxon>
        <taxon>Methylobacteriaceae</taxon>
        <taxon>Methylobacterium</taxon>
    </lineage>
</organism>
<proteinExistence type="predicted"/>
<evidence type="ECO:0000259" key="2">
    <source>
        <dbReference type="PROSITE" id="PS51352"/>
    </source>
</evidence>
<keyword evidence="4" id="KW-1185">Reference proteome</keyword>
<feature type="signal peptide" evidence="1">
    <location>
        <begin position="1"/>
        <end position="31"/>
    </location>
</feature>
<dbReference type="SUPFAM" id="SSF52833">
    <property type="entry name" value="Thioredoxin-like"/>
    <property type="match status" value="1"/>
</dbReference>
<name>A0AA37HQ37_9HYPH</name>
<accession>A0AA37HQ37</accession>
<sequence>MQFRGAKLLTVSCWAAAAGLLAIVLTGPATTASGPASPADSASPADPAKARDDLRTLLWPQPDAPARTDHRGRSLAAPDLRDRIVVVAFVGADCSIACVVRTLALDKVARALPDALRDRVVMVGIDTDPVGGRGRLRAFADGLVGTDTPLRLLRSDAAGTAALAASLRYPAQALPEPPPVVLLFDRRGQIAMTYGSDPLDGPRLLDDIAQLETFADGLDRPTGASAGPSPTL</sequence>
<dbReference type="PROSITE" id="PS51352">
    <property type="entry name" value="THIOREDOXIN_2"/>
    <property type="match status" value="1"/>
</dbReference>
<dbReference type="InterPro" id="IPR013766">
    <property type="entry name" value="Thioredoxin_domain"/>
</dbReference>
<reference evidence="3" key="2">
    <citation type="submission" date="2021-08" db="EMBL/GenBank/DDBJ databases">
        <authorList>
            <person name="Tani A."/>
            <person name="Ola A."/>
            <person name="Ogura Y."/>
            <person name="Katsura K."/>
            <person name="Hayashi T."/>
        </authorList>
    </citation>
    <scope>NUCLEOTIDE SEQUENCE</scope>
    <source>
        <strain evidence="3">NBRC 103626</strain>
    </source>
</reference>
<dbReference type="InterPro" id="IPR036249">
    <property type="entry name" value="Thioredoxin-like_sf"/>
</dbReference>
<dbReference type="AlphaFoldDB" id="A0AA37HQ37"/>
<keyword evidence="1" id="KW-0732">Signal</keyword>
<dbReference type="EMBL" id="BPQM01000063">
    <property type="protein sequence ID" value="GJD79491.1"/>
    <property type="molecule type" value="Genomic_DNA"/>
</dbReference>
<evidence type="ECO:0000313" key="3">
    <source>
        <dbReference type="EMBL" id="GJD79491.1"/>
    </source>
</evidence>
<evidence type="ECO:0000313" key="4">
    <source>
        <dbReference type="Proteomes" id="UP001055108"/>
    </source>
</evidence>
<protein>
    <recommendedName>
        <fullName evidence="2">Thioredoxin domain-containing protein</fullName>
    </recommendedName>
</protein>